<keyword evidence="1" id="KW-0433">Leucine-rich repeat</keyword>
<proteinExistence type="predicted"/>
<dbReference type="Proteomes" id="UP000199705">
    <property type="component" value="Unassembled WGS sequence"/>
</dbReference>
<keyword evidence="2" id="KW-0677">Repeat</keyword>
<gene>
    <name evidence="3" type="ORF">SAMN05192573_111138</name>
</gene>
<dbReference type="Gene3D" id="3.80.10.10">
    <property type="entry name" value="Ribonuclease Inhibitor"/>
    <property type="match status" value="1"/>
</dbReference>
<dbReference type="OrthoDB" id="799291at2"/>
<keyword evidence="4" id="KW-1185">Reference proteome</keyword>
<sequence length="236" mass="26402">MKYISYLVLAVVFVAQGVSAQQIVFKDQNLKSALLKRGYDFNKNGEIEVSEIDTVANLNIAKSDIRLLDDLKYFKSLERVYAMSNQIANLDVFFDNNTIKEIYIGGNVLGKKLTLKNLRNLTVLAAAHNDLETVELNGTDSIRQLYLQSNAFKNIKLENLTNLSVLELIDNKALKTIDIRPNVALTYIGLLSTAVSQLDISNNKLLSTFYVSNTVKVIKSAGQENFKSAPVIREIH</sequence>
<evidence type="ECO:0000256" key="1">
    <source>
        <dbReference type="ARBA" id="ARBA00022614"/>
    </source>
</evidence>
<dbReference type="PANTHER" id="PTHR47566:SF1">
    <property type="entry name" value="PROTEIN NUD1"/>
    <property type="match status" value="1"/>
</dbReference>
<name>A0A1G8E8B1_9SPHI</name>
<evidence type="ECO:0000256" key="2">
    <source>
        <dbReference type="ARBA" id="ARBA00022737"/>
    </source>
</evidence>
<evidence type="ECO:0000313" key="4">
    <source>
        <dbReference type="Proteomes" id="UP000199705"/>
    </source>
</evidence>
<dbReference type="GO" id="GO:0035591">
    <property type="term" value="F:signaling adaptor activity"/>
    <property type="evidence" value="ECO:0007669"/>
    <property type="project" value="TreeGrafter"/>
</dbReference>
<dbReference type="STRING" id="551996.SAMN05192573_111138"/>
<dbReference type="PANTHER" id="PTHR47566">
    <property type="match status" value="1"/>
</dbReference>
<evidence type="ECO:0008006" key="5">
    <source>
        <dbReference type="Google" id="ProtNLM"/>
    </source>
</evidence>
<dbReference type="SUPFAM" id="SSF52058">
    <property type="entry name" value="L domain-like"/>
    <property type="match status" value="1"/>
</dbReference>
<accession>A0A1G8E8B1</accession>
<organism evidence="3 4">
    <name type="scientific">Mucilaginibacter gossypii</name>
    <dbReference type="NCBI Taxonomy" id="551996"/>
    <lineage>
        <taxon>Bacteria</taxon>
        <taxon>Pseudomonadati</taxon>
        <taxon>Bacteroidota</taxon>
        <taxon>Sphingobacteriia</taxon>
        <taxon>Sphingobacteriales</taxon>
        <taxon>Sphingobacteriaceae</taxon>
        <taxon>Mucilaginibacter</taxon>
    </lineage>
</organism>
<dbReference type="RefSeq" id="WP_129567542.1">
    <property type="nucleotide sequence ID" value="NZ_CP071878.2"/>
</dbReference>
<dbReference type="InterPro" id="IPR032675">
    <property type="entry name" value="LRR_dom_sf"/>
</dbReference>
<dbReference type="PROSITE" id="PS00018">
    <property type="entry name" value="EF_HAND_1"/>
    <property type="match status" value="1"/>
</dbReference>
<reference evidence="4" key="1">
    <citation type="submission" date="2016-10" db="EMBL/GenBank/DDBJ databases">
        <authorList>
            <person name="Varghese N."/>
            <person name="Submissions S."/>
        </authorList>
    </citation>
    <scope>NUCLEOTIDE SEQUENCE [LARGE SCALE GENOMIC DNA]</scope>
    <source>
        <strain evidence="4">Gh-67</strain>
    </source>
</reference>
<protein>
    <recommendedName>
        <fullName evidence="5">Leucine-rich repeat domain-containing protein</fullName>
    </recommendedName>
</protein>
<dbReference type="InterPro" id="IPR052574">
    <property type="entry name" value="CDIRP"/>
</dbReference>
<dbReference type="AlphaFoldDB" id="A0A1G8E8B1"/>
<dbReference type="InterPro" id="IPR018247">
    <property type="entry name" value="EF_Hand_1_Ca_BS"/>
</dbReference>
<dbReference type="EMBL" id="FNCG01000011">
    <property type="protein sequence ID" value="SDH65879.1"/>
    <property type="molecule type" value="Genomic_DNA"/>
</dbReference>
<evidence type="ECO:0000313" key="3">
    <source>
        <dbReference type="EMBL" id="SDH65879.1"/>
    </source>
</evidence>